<sequence>MLRPLFVVLLLLVVASNVVRSQDTHPTDDWMEQLRELSEYTDDEFDEKRLEALYTDLSHLAEHPIDLNTATTYDLHQLPFLSDAQVDSILSYRQRHHYFLTVYELRAIDVLDWITLRRVAPFVCVNRHGPERPNITLANLLHHGASEWIVKYNQTVERKRGYSPAPDSSSRRYLGEPFGHAVRYVYTFDDRLQAGFAAEKDAGEPFANATHKGYDYYSAHLVLKDFGRLRTLAMGDFKATFGQGLVVSHDYTPARGTLAAEPEYRNNGFRRHYSTNEQQFFRGIAATLALSHWQLSLFGSSRKVDATTDGTTITSLKVDGLHRTRNERRTRHTVSLRAIGGNLRYARSRMHIGLTALAYDFGGQRVDPPPKPYNHYDFRGRSNVDLGLDYMIKNDRLKLFGETALSTASGATATLAALQWTPSSEIIATLLYRNYSPRYHALFASAFARTARVRNEEGLYLGLTFTPAPRWLLTGHADLFRFPWMKPRVSFPSTGSEYALRIDWTDPREIIAAYVRFRSQRTEGDAVRGHEIALRPIVRHRLRAQITCTIDTVWALRTALDFSLHQPDGAPTARGHMLSEAISWRPQRLPIRAELFAALFLTDGFATRLYSYEKNLLYTFATPSLYGRGLRLSGLLYWRPAGRRLTLSAKIGWTHLFTGDSIGSGLETIRGRNRTDLYAMLRWTF</sequence>
<accession>W2C1B2</accession>
<feature type="signal peptide" evidence="1">
    <location>
        <begin position="1"/>
        <end position="21"/>
    </location>
</feature>
<organism evidence="2 3">
    <name type="scientific">Tannerella sp. oral taxon BU063 isolate Cell 2</name>
    <dbReference type="NCBI Taxonomy" id="1411148"/>
    <lineage>
        <taxon>Bacteria</taxon>
        <taxon>Pseudomonadati</taxon>
        <taxon>Bacteroidota</taxon>
        <taxon>Bacteroidia</taxon>
        <taxon>Bacteroidales</taxon>
        <taxon>Tannerellaceae</taxon>
        <taxon>Tannerella</taxon>
    </lineage>
</organism>
<gene>
    <name evidence="2" type="ORF">N425_13535</name>
</gene>
<dbReference type="PATRIC" id="fig|1411148.3.peg.2275"/>
<dbReference type="InterPro" id="IPR010994">
    <property type="entry name" value="RuvA_2-like"/>
</dbReference>
<dbReference type="Gene3D" id="1.10.150.280">
    <property type="entry name" value="AF1531-like domain"/>
    <property type="match status" value="1"/>
</dbReference>
<comment type="caution">
    <text evidence="2">The sequence shown here is derived from an EMBL/GenBank/DDBJ whole genome shotgun (WGS) entry which is preliminary data.</text>
</comment>
<name>W2C1B2_9BACT</name>
<reference evidence="2 3" key="1">
    <citation type="submission" date="2013-11" db="EMBL/GenBank/DDBJ databases">
        <title>Single cell genomics of uncultured Tannerella BU063 (oral taxon 286).</title>
        <authorList>
            <person name="Beall C.J."/>
            <person name="Campbell A.G."/>
            <person name="Griffen A.L."/>
            <person name="Podar M."/>
            <person name="Leys E.J."/>
        </authorList>
    </citation>
    <scope>NUCLEOTIDE SEQUENCE [LARGE SCALE GENOMIC DNA]</scope>
    <source>
        <strain evidence="2">Cell 2</strain>
    </source>
</reference>
<proteinExistence type="predicted"/>
<evidence type="ECO:0000313" key="2">
    <source>
        <dbReference type="EMBL" id="ETK00833.1"/>
    </source>
</evidence>
<protein>
    <recommendedName>
        <fullName evidence="4">DNA-binding protein</fullName>
    </recommendedName>
</protein>
<feature type="chain" id="PRO_5004812335" description="DNA-binding protein" evidence="1">
    <location>
        <begin position="22"/>
        <end position="685"/>
    </location>
</feature>
<dbReference type="Proteomes" id="UP000018837">
    <property type="component" value="Unassembled WGS sequence"/>
</dbReference>
<evidence type="ECO:0000256" key="1">
    <source>
        <dbReference type="SAM" id="SignalP"/>
    </source>
</evidence>
<dbReference type="AlphaFoldDB" id="W2C1B2"/>
<keyword evidence="1" id="KW-0732">Signal</keyword>
<evidence type="ECO:0008006" key="4">
    <source>
        <dbReference type="Google" id="ProtNLM"/>
    </source>
</evidence>
<dbReference type="EMBL" id="AYUF01000495">
    <property type="protein sequence ID" value="ETK00833.1"/>
    <property type="molecule type" value="Genomic_DNA"/>
</dbReference>
<dbReference type="SUPFAM" id="SSF47781">
    <property type="entry name" value="RuvA domain 2-like"/>
    <property type="match status" value="1"/>
</dbReference>
<dbReference type="Pfam" id="PF12836">
    <property type="entry name" value="HHH_3"/>
    <property type="match status" value="1"/>
</dbReference>
<evidence type="ECO:0000313" key="3">
    <source>
        <dbReference type="Proteomes" id="UP000018837"/>
    </source>
</evidence>